<feature type="signal peptide" evidence="2">
    <location>
        <begin position="1"/>
        <end position="26"/>
    </location>
</feature>
<dbReference type="OrthoDB" id="8880247at2"/>
<dbReference type="PIRSF" id="PIRSF017082">
    <property type="entry name" value="YflP"/>
    <property type="match status" value="1"/>
</dbReference>
<proteinExistence type="inferred from homology"/>
<dbReference type="RefSeq" id="WP_089760915.1">
    <property type="nucleotide sequence ID" value="NZ_FNGO01000016.1"/>
</dbReference>
<evidence type="ECO:0000256" key="2">
    <source>
        <dbReference type="SAM" id="SignalP"/>
    </source>
</evidence>
<dbReference type="PANTHER" id="PTHR42928">
    <property type="entry name" value="TRICARBOXYLATE-BINDING PROTEIN"/>
    <property type="match status" value="1"/>
</dbReference>
<name>A0A1G9QH98_9FIRM</name>
<dbReference type="Pfam" id="PF03401">
    <property type="entry name" value="TctC"/>
    <property type="match status" value="1"/>
</dbReference>
<feature type="chain" id="PRO_5011450037" evidence="2">
    <location>
        <begin position="27"/>
        <end position="330"/>
    </location>
</feature>
<dbReference type="InterPro" id="IPR005064">
    <property type="entry name" value="BUG"/>
</dbReference>
<keyword evidence="3" id="KW-0675">Receptor</keyword>
<dbReference type="AlphaFoldDB" id="A0A1G9QH98"/>
<dbReference type="CDD" id="cd07012">
    <property type="entry name" value="PBP2_Bug_TTT"/>
    <property type="match status" value="1"/>
</dbReference>
<protein>
    <submittedName>
        <fullName evidence="3">Tripartite-type tricarboxylate transporter, receptor component TctC</fullName>
    </submittedName>
</protein>
<organism evidence="3 4">
    <name type="scientific">Halarsenatibacter silvermanii</name>
    <dbReference type="NCBI Taxonomy" id="321763"/>
    <lineage>
        <taxon>Bacteria</taxon>
        <taxon>Bacillati</taxon>
        <taxon>Bacillota</taxon>
        <taxon>Clostridia</taxon>
        <taxon>Halanaerobiales</taxon>
        <taxon>Halarsenatibacteraceae</taxon>
        <taxon>Halarsenatibacter</taxon>
    </lineage>
</organism>
<keyword evidence="2" id="KW-0732">Signal</keyword>
<evidence type="ECO:0000313" key="4">
    <source>
        <dbReference type="Proteomes" id="UP000199476"/>
    </source>
</evidence>
<evidence type="ECO:0000313" key="3">
    <source>
        <dbReference type="EMBL" id="SDM09857.1"/>
    </source>
</evidence>
<gene>
    <name evidence="3" type="ORF">SAMN04488692_11667</name>
</gene>
<dbReference type="STRING" id="321763.SAMN04488692_11667"/>
<dbReference type="Proteomes" id="UP000199476">
    <property type="component" value="Unassembled WGS sequence"/>
</dbReference>
<dbReference type="InterPro" id="IPR042100">
    <property type="entry name" value="Bug_dom1"/>
</dbReference>
<reference evidence="3 4" key="1">
    <citation type="submission" date="2016-10" db="EMBL/GenBank/DDBJ databases">
        <authorList>
            <person name="de Groot N.N."/>
        </authorList>
    </citation>
    <scope>NUCLEOTIDE SEQUENCE [LARGE SCALE GENOMIC DNA]</scope>
    <source>
        <strain evidence="3 4">SLAS-1</strain>
    </source>
</reference>
<sequence>MKKFLTCSLLVVVALAMVLTVSPAEAAEWPGERDVRYVVPYEPGGLSDITARLMGEVLREEGMWDWEVSDFVITNIAGASAGNAMVEVRDADPDGSMLLHHHTSFITHMAFGVRDWSYEEFTPIAMLFEVPQVAFALPGEWEDFNEYVEYVEENPGETTFAGSSLGGGTHMMGEMLLDAAGIRDDLSYVAHGGGGPMTAAMLGGEDEMAVTQAPTVLPPHPDGDFEILGVSSEERLDSIPDVPTFEELGYDLPLTTTHRMGVWGPPGMDQELVDEIADFFEELVTSETFKERAADQGLFVNFQDGETLREYFEEDEETIYELIDEYDLDE</sequence>
<accession>A0A1G9QH98</accession>
<comment type="similarity">
    <text evidence="1">Belongs to the UPF0065 (bug) family.</text>
</comment>
<dbReference type="EMBL" id="FNGO01000016">
    <property type="protein sequence ID" value="SDM09857.1"/>
    <property type="molecule type" value="Genomic_DNA"/>
</dbReference>
<dbReference type="PANTHER" id="PTHR42928:SF5">
    <property type="entry name" value="BLR1237 PROTEIN"/>
    <property type="match status" value="1"/>
</dbReference>
<evidence type="ECO:0000256" key="1">
    <source>
        <dbReference type="ARBA" id="ARBA00006987"/>
    </source>
</evidence>
<keyword evidence="4" id="KW-1185">Reference proteome</keyword>
<dbReference type="Gene3D" id="3.40.190.150">
    <property type="entry name" value="Bordetella uptake gene, domain 1"/>
    <property type="match status" value="1"/>
</dbReference>
<dbReference type="Gene3D" id="3.40.190.10">
    <property type="entry name" value="Periplasmic binding protein-like II"/>
    <property type="match status" value="1"/>
</dbReference>